<sequence length="98" mass="10790">MFGLRKASAEIDLVWGLKAQCGMNAFRVIEVDVPLNTEAQLRQTDVLIDFDILILERPPEAFHFGVIEAAAPSVHTDLDVVIAEFADKLRAGELTALI</sequence>
<comment type="caution">
    <text evidence="1">The sequence shown here is derived from an EMBL/GenBank/DDBJ whole genome shotgun (WGS) entry which is preliminary data.</text>
</comment>
<gene>
    <name evidence="1" type="ORF">SDC9_132984</name>
</gene>
<proteinExistence type="predicted"/>
<dbReference type="EMBL" id="VSSQ01034080">
    <property type="protein sequence ID" value="MPM85901.1"/>
    <property type="molecule type" value="Genomic_DNA"/>
</dbReference>
<protein>
    <submittedName>
        <fullName evidence="1">Uncharacterized protein</fullName>
    </submittedName>
</protein>
<accession>A0A645D9E5</accession>
<organism evidence="1">
    <name type="scientific">bioreactor metagenome</name>
    <dbReference type="NCBI Taxonomy" id="1076179"/>
    <lineage>
        <taxon>unclassified sequences</taxon>
        <taxon>metagenomes</taxon>
        <taxon>ecological metagenomes</taxon>
    </lineage>
</organism>
<dbReference type="AlphaFoldDB" id="A0A645D9E5"/>
<evidence type="ECO:0000313" key="1">
    <source>
        <dbReference type="EMBL" id="MPM85901.1"/>
    </source>
</evidence>
<name>A0A645D9E5_9ZZZZ</name>
<reference evidence="1" key="1">
    <citation type="submission" date="2019-08" db="EMBL/GenBank/DDBJ databases">
        <authorList>
            <person name="Kucharzyk K."/>
            <person name="Murdoch R.W."/>
            <person name="Higgins S."/>
            <person name="Loffler F."/>
        </authorList>
    </citation>
    <scope>NUCLEOTIDE SEQUENCE</scope>
</reference>